<keyword evidence="5" id="KW-1185">Reference proteome</keyword>
<dbReference type="EMBL" id="BAABHB010000004">
    <property type="protein sequence ID" value="GAA4406912.1"/>
    <property type="molecule type" value="Genomic_DNA"/>
</dbReference>
<keyword evidence="2" id="KW-0802">TPR repeat</keyword>
<proteinExistence type="predicted"/>
<evidence type="ECO:0000313" key="5">
    <source>
        <dbReference type="Proteomes" id="UP001500936"/>
    </source>
</evidence>
<evidence type="ECO:0000256" key="3">
    <source>
        <dbReference type="SAM" id="Phobius"/>
    </source>
</evidence>
<dbReference type="SMART" id="SM00028">
    <property type="entry name" value="TPR"/>
    <property type="match status" value="3"/>
</dbReference>
<accession>A0ABP8KI93</accession>
<evidence type="ECO:0000256" key="1">
    <source>
        <dbReference type="ARBA" id="ARBA00022737"/>
    </source>
</evidence>
<organism evidence="4 5">
    <name type="scientific">Nibrella viscosa</name>
    <dbReference type="NCBI Taxonomy" id="1084524"/>
    <lineage>
        <taxon>Bacteria</taxon>
        <taxon>Pseudomonadati</taxon>
        <taxon>Bacteroidota</taxon>
        <taxon>Cytophagia</taxon>
        <taxon>Cytophagales</taxon>
        <taxon>Spirosomataceae</taxon>
        <taxon>Nibrella</taxon>
    </lineage>
</organism>
<dbReference type="InterPro" id="IPR011990">
    <property type="entry name" value="TPR-like_helical_dom_sf"/>
</dbReference>
<feature type="transmembrane region" description="Helical" evidence="3">
    <location>
        <begin position="209"/>
        <end position="226"/>
    </location>
</feature>
<reference evidence="5" key="1">
    <citation type="journal article" date="2019" name="Int. J. Syst. Evol. Microbiol.">
        <title>The Global Catalogue of Microorganisms (GCM) 10K type strain sequencing project: providing services to taxonomists for standard genome sequencing and annotation.</title>
        <authorList>
            <consortium name="The Broad Institute Genomics Platform"/>
            <consortium name="The Broad Institute Genome Sequencing Center for Infectious Disease"/>
            <person name="Wu L."/>
            <person name="Ma J."/>
        </authorList>
    </citation>
    <scope>NUCLEOTIDE SEQUENCE [LARGE SCALE GENOMIC DNA]</scope>
    <source>
        <strain evidence="5">JCM 17925</strain>
    </source>
</reference>
<name>A0ABP8KI93_9BACT</name>
<comment type="caution">
    <text evidence="4">The sequence shown here is derived from an EMBL/GenBank/DDBJ whole genome shotgun (WGS) entry which is preliminary data.</text>
</comment>
<sequence length="289" mass="32363">MEMLLSALIIGFIIYLRIQADKEAGWEKEVDEYQEGIALFRSRQTDDALAYFNRKIAANPKSSIAYLYRARCYRALGNVAAAKEDLKTAGSYNETVPGIHLERGQIYFDEQNYDAAFAAFDKAVFHSFGTRADAFRWRGLARQQLGQAETARHDMDKAEAIAGQAHDANAPEADMSDPAFFNRRLLINAGMTILNSLILLFVIKRSPVIHWPYLLAASSAAGIGFIEPRKGWVLALLQVITLWGGYTFFTAPPDTNNEQELEWFNLYGTIMLTFAGSFVGGVLKRALDR</sequence>
<dbReference type="InterPro" id="IPR050498">
    <property type="entry name" value="Ycf3"/>
</dbReference>
<dbReference type="PANTHER" id="PTHR44858">
    <property type="entry name" value="TETRATRICOPEPTIDE REPEAT PROTEIN 6"/>
    <property type="match status" value="1"/>
</dbReference>
<feature type="transmembrane region" description="Helical" evidence="3">
    <location>
        <begin position="263"/>
        <end position="283"/>
    </location>
</feature>
<keyword evidence="1" id="KW-0677">Repeat</keyword>
<gene>
    <name evidence="4" type="ORF">GCM10023187_26940</name>
</gene>
<dbReference type="RefSeq" id="WP_345267929.1">
    <property type="nucleotide sequence ID" value="NZ_BAABHB010000004.1"/>
</dbReference>
<dbReference type="SUPFAM" id="SSF48452">
    <property type="entry name" value="TPR-like"/>
    <property type="match status" value="1"/>
</dbReference>
<dbReference type="Pfam" id="PF13181">
    <property type="entry name" value="TPR_8"/>
    <property type="match status" value="1"/>
</dbReference>
<evidence type="ECO:0008006" key="6">
    <source>
        <dbReference type="Google" id="ProtNLM"/>
    </source>
</evidence>
<keyword evidence="3" id="KW-0812">Transmembrane</keyword>
<keyword evidence="3" id="KW-0472">Membrane</keyword>
<dbReference type="Gene3D" id="1.25.40.10">
    <property type="entry name" value="Tetratricopeptide repeat domain"/>
    <property type="match status" value="2"/>
</dbReference>
<feature type="transmembrane region" description="Helical" evidence="3">
    <location>
        <begin position="185"/>
        <end position="203"/>
    </location>
</feature>
<evidence type="ECO:0000256" key="2">
    <source>
        <dbReference type="ARBA" id="ARBA00022803"/>
    </source>
</evidence>
<feature type="transmembrane region" description="Helical" evidence="3">
    <location>
        <begin position="233"/>
        <end position="251"/>
    </location>
</feature>
<dbReference type="Proteomes" id="UP001500936">
    <property type="component" value="Unassembled WGS sequence"/>
</dbReference>
<dbReference type="Pfam" id="PF13432">
    <property type="entry name" value="TPR_16"/>
    <property type="match status" value="1"/>
</dbReference>
<protein>
    <recommendedName>
        <fullName evidence="6">Tetratricopeptide repeat-containing protein</fullName>
    </recommendedName>
</protein>
<dbReference type="InterPro" id="IPR019734">
    <property type="entry name" value="TPR_rpt"/>
</dbReference>
<evidence type="ECO:0000313" key="4">
    <source>
        <dbReference type="EMBL" id="GAA4406912.1"/>
    </source>
</evidence>
<dbReference type="PANTHER" id="PTHR44858:SF1">
    <property type="entry name" value="UDP-N-ACETYLGLUCOSAMINE--PEPTIDE N-ACETYLGLUCOSAMINYLTRANSFERASE SPINDLY-RELATED"/>
    <property type="match status" value="1"/>
</dbReference>
<keyword evidence="3" id="KW-1133">Transmembrane helix</keyword>